<keyword evidence="2" id="KW-1185">Reference proteome</keyword>
<reference evidence="2" key="1">
    <citation type="submission" date="2015-05" db="EMBL/GenBank/DDBJ databases">
        <authorList>
            <consortium name="Pathogen Informatics"/>
        </authorList>
    </citation>
    <scope>NUCLEOTIDE SEQUENCE [LARGE SCALE GENOMIC DNA]</scope>
    <source>
        <strain evidence="2">L1-83</strain>
    </source>
</reference>
<proteinExistence type="predicted"/>
<gene>
    <name evidence="1" type="ORF">RIL183_26731</name>
</gene>
<evidence type="ECO:0008006" key="3">
    <source>
        <dbReference type="Google" id="ProtNLM"/>
    </source>
</evidence>
<protein>
    <recommendedName>
        <fullName evidence="3">CRISPR-associated protein</fullName>
    </recommendedName>
</protein>
<dbReference type="EMBL" id="CVRS01000083">
    <property type="protein sequence ID" value="CRL40573.1"/>
    <property type="molecule type" value="Genomic_DNA"/>
</dbReference>
<evidence type="ECO:0000313" key="1">
    <source>
        <dbReference type="EMBL" id="CRL40573.1"/>
    </source>
</evidence>
<dbReference type="AlphaFoldDB" id="A0A0M6WUW3"/>
<sequence>MGKNLLVLGMSTLPIRRDNEEIISNKCCWESLSEKVGSLGECRKEIEYYSQLEPVSKMIMEREKNLNKIIIFATPETQKKVRFKYQGQEKNESAVDFYLSRIEGVTQDQVLLINVTDDNSIEAIFKAVEAIRKFWKENETEDPKLWIDTQGGFRNLNLVINAIISLLKNDKIVPNGIYSIKYIANSKEPNPIQDQTQTYRIFDFVSGINEFSRYGRAEQLEDYYKSTGEKVALEPIGMMKTIVENIQMCDMESFDCNLAAFRNYVKEKKDGDDNLLDIFWTQIKDDYGKLLEDSCTGLDIIEWLYKKKFYQQAITYIESKMPKEWVSKGIIRYGTSECTLNTIKNSVHKNYERNDNFVISQIAFECFIWTAIMDKKTKKSNIKKPLKWGRNQRYMKEFPENKIDVTVTEKKDKERKERKKIGEICNIQIDSNKYDNIMDMLLLYKLLKNERNNFNHMSDSSLRADQNTLGQAIRMFIECGRKVYE</sequence>
<dbReference type="Proteomes" id="UP000049828">
    <property type="component" value="Unassembled WGS sequence"/>
</dbReference>
<name>A0A0M6WUW3_9FIRM</name>
<accession>A0A0M6WUW3</accession>
<organism evidence="1 2">
    <name type="scientific">Roseburia inulinivorans</name>
    <dbReference type="NCBI Taxonomy" id="360807"/>
    <lineage>
        <taxon>Bacteria</taxon>
        <taxon>Bacillati</taxon>
        <taxon>Bacillota</taxon>
        <taxon>Clostridia</taxon>
        <taxon>Lachnospirales</taxon>
        <taxon>Lachnospiraceae</taxon>
        <taxon>Roseburia</taxon>
    </lineage>
</organism>
<dbReference type="OrthoDB" id="2068552at2"/>
<dbReference type="RefSeq" id="WP_055039975.1">
    <property type="nucleotide sequence ID" value="NZ_CVRS01000083.1"/>
</dbReference>
<evidence type="ECO:0000313" key="2">
    <source>
        <dbReference type="Proteomes" id="UP000049828"/>
    </source>
</evidence>